<dbReference type="PROSITE" id="PS51318">
    <property type="entry name" value="TAT"/>
    <property type="match status" value="1"/>
</dbReference>
<dbReference type="PANTHER" id="PTHR43737">
    <property type="entry name" value="BLL7424 PROTEIN"/>
    <property type="match status" value="1"/>
</dbReference>
<keyword evidence="2" id="KW-1185">Reference proteome</keyword>
<reference evidence="1 2" key="1">
    <citation type="submission" date="2023-07" db="EMBL/GenBank/DDBJ databases">
        <title>Sorghum-associated microbial communities from plants grown in Nebraska, USA.</title>
        <authorList>
            <person name="Schachtman D."/>
        </authorList>
    </citation>
    <scope>NUCLEOTIDE SEQUENCE [LARGE SCALE GENOMIC DNA]</scope>
    <source>
        <strain evidence="1 2">DS1781</strain>
    </source>
</reference>
<evidence type="ECO:0000313" key="2">
    <source>
        <dbReference type="Proteomes" id="UP001184230"/>
    </source>
</evidence>
<name>A0ABU1NMR7_9BURK</name>
<evidence type="ECO:0000313" key="1">
    <source>
        <dbReference type="EMBL" id="MDR6539747.1"/>
    </source>
</evidence>
<gene>
    <name evidence="1" type="ORF">J2739_005549</name>
</gene>
<dbReference type="PANTHER" id="PTHR43737:SF1">
    <property type="entry name" value="DUF1501 DOMAIN-CONTAINING PROTEIN"/>
    <property type="match status" value="1"/>
</dbReference>
<sequence length="401" mass="41991">MTDRRYPRRDFLRVATAGAALTLIAPRLALARAATERRFVFVIQRGAADGLETLLPYADPGYARLRGALALDSTTASRLDGSFALHPAMVETAKLYAAKEALFVHAVASPYRDRSHFDGQNVLETGGSSPYQLKDGWLNRLVGLLPRADKEAIAFASTVPMALRGTAEVASYAPSALPQASDDLMLQVAQLYQGDAQLHALWTSAMATRGIAMGGDASSMTAGARPRQDGASLGKLAAGFLGRADGPRIAMIETGGWDTHSAQNARLATQLRNLDVMVAALREGLGGAWSNTVVLVATEFGRTAAANGTGGTDHGTGAVAMLLGGAVQGGRVLADWPGLDQANLHENRDLRPTTSVDALIVGAAGECFGIDPERLRRSLLARSGALPGGGSGNALPRLLRT</sequence>
<dbReference type="EMBL" id="JAVDRF010000023">
    <property type="protein sequence ID" value="MDR6539747.1"/>
    <property type="molecule type" value="Genomic_DNA"/>
</dbReference>
<dbReference type="Pfam" id="PF07394">
    <property type="entry name" value="DUF1501"/>
    <property type="match status" value="1"/>
</dbReference>
<dbReference type="InterPro" id="IPR010869">
    <property type="entry name" value="DUF1501"/>
</dbReference>
<protein>
    <submittedName>
        <fullName evidence="1">Uncharacterized protein (DUF1501 family)</fullName>
    </submittedName>
</protein>
<comment type="caution">
    <text evidence="1">The sequence shown here is derived from an EMBL/GenBank/DDBJ whole genome shotgun (WGS) entry which is preliminary data.</text>
</comment>
<organism evidence="1 2">
    <name type="scientific">Variovorax soli</name>
    <dbReference type="NCBI Taxonomy" id="376815"/>
    <lineage>
        <taxon>Bacteria</taxon>
        <taxon>Pseudomonadati</taxon>
        <taxon>Pseudomonadota</taxon>
        <taxon>Betaproteobacteria</taxon>
        <taxon>Burkholderiales</taxon>
        <taxon>Comamonadaceae</taxon>
        <taxon>Variovorax</taxon>
    </lineage>
</organism>
<dbReference type="Proteomes" id="UP001184230">
    <property type="component" value="Unassembled WGS sequence"/>
</dbReference>
<dbReference type="RefSeq" id="WP_405053979.1">
    <property type="nucleotide sequence ID" value="NZ_JAVDRF010000023.1"/>
</dbReference>
<proteinExistence type="predicted"/>
<accession>A0ABU1NMR7</accession>
<dbReference type="InterPro" id="IPR006311">
    <property type="entry name" value="TAT_signal"/>
</dbReference>